<dbReference type="EMBL" id="SIRE01000002">
    <property type="protein sequence ID" value="TBL81727.1"/>
    <property type="molecule type" value="Genomic_DNA"/>
</dbReference>
<protein>
    <submittedName>
        <fullName evidence="1">Uncharacterized protein</fullName>
    </submittedName>
</protein>
<evidence type="ECO:0000313" key="1">
    <source>
        <dbReference type="EMBL" id="TBL81727.1"/>
    </source>
</evidence>
<dbReference type="AlphaFoldDB" id="A0A4Q9DX84"/>
<sequence length="86" mass="10154">MKWQQVRELFPDQYILLSVRGYIEQEDKKIVTEVEPIRVINAKDANKAFFKVEPGNIVYHTGNLECVIHLRKDPWMKVRCGHEASR</sequence>
<accession>A0A4Q9DX84</accession>
<organism evidence="1 2">
    <name type="scientific">Paenibacillus thalictri</name>
    <dbReference type="NCBI Taxonomy" id="2527873"/>
    <lineage>
        <taxon>Bacteria</taxon>
        <taxon>Bacillati</taxon>
        <taxon>Bacillota</taxon>
        <taxon>Bacilli</taxon>
        <taxon>Bacillales</taxon>
        <taxon>Paenibacillaceae</taxon>
        <taxon>Paenibacillus</taxon>
    </lineage>
</organism>
<proteinExistence type="predicted"/>
<reference evidence="1 2" key="1">
    <citation type="submission" date="2019-02" db="EMBL/GenBank/DDBJ databases">
        <title>Paenibacillus sp. nov., isolated from surface-sterilized tissue of Thalictrum simplex L.</title>
        <authorList>
            <person name="Tuo L."/>
        </authorList>
    </citation>
    <scope>NUCLEOTIDE SEQUENCE [LARGE SCALE GENOMIC DNA]</scope>
    <source>
        <strain evidence="1 2">N2SHLJ1</strain>
    </source>
</reference>
<dbReference type="OrthoDB" id="5770817at2"/>
<dbReference type="Proteomes" id="UP000293142">
    <property type="component" value="Unassembled WGS sequence"/>
</dbReference>
<gene>
    <name evidence="1" type="ORF">EYB31_01650</name>
</gene>
<dbReference type="RefSeq" id="WP_131011514.1">
    <property type="nucleotide sequence ID" value="NZ_SIRE01000002.1"/>
</dbReference>
<name>A0A4Q9DX84_9BACL</name>
<comment type="caution">
    <text evidence="1">The sequence shown here is derived from an EMBL/GenBank/DDBJ whole genome shotgun (WGS) entry which is preliminary data.</text>
</comment>
<keyword evidence="2" id="KW-1185">Reference proteome</keyword>
<evidence type="ECO:0000313" key="2">
    <source>
        <dbReference type="Proteomes" id="UP000293142"/>
    </source>
</evidence>